<keyword evidence="2" id="KW-1185">Reference proteome</keyword>
<reference evidence="2" key="1">
    <citation type="submission" date="2016-10" db="EMBL/GenBank/DDBJ databases">
        <authorList>
            <person name="Varghese N."/>
        </authorList>
    </citation>
    <scope>NUCLEOTIDE SEQUENCE [LARGE SCALE GENOMIC DNA]</scope>
    <source>
        <strain evidence="2">Nsp8</strain>
    </source>
</reference>
<accession>A0A1I5DUN1</accession>
<organism evidence="1 2">
    <name type="scientific">Nitrosospira briensis</name>
    <dbReference type="NCBI Taxonomy" id="35799"/>
    <lineage>
        <taxon>Bacteria</taxon>
        <taxon>Pseudomonadati</taxon>
        <taxon>Pseudomonadota</taxon>
        <taxon>Betaproteobacteria</taxon>
        <taxon>Nitrosomonadales</taxon>
        <taxon>Nitrosomonadaceae</taxon>
        <taxon>Nitrosospira</taxon>
    </lineage>
</organism>
<protein>
    <submittedName>
        <fullName evidence="1">Uncharacterized protein</fullName>
    </submittedName>
</protein>
<proteinExistence type="predicted"/>
<evidence type="ECO:0000313" key="1">
    <source>
        <dbReference type="EMBL" id="SFO02907.1"/>
    </source>
</evidence>
<evidence type="ECO:0000313" key="2">
    <source>
        <dbReference type="Proteomes" id="UP000183107"/>
    </source>
</evidence>
<dbReference type="Proteomes" id="UP000183107">
    <property type="component" value="Unassembled WGS sequence"/>
</dbReference>
<name>A0A1I5DUN1_9PROT</name>
<sequence>MGMALIALQLAASKRRSPTPRWGQKGEKSHFGFLSYANAGNNDYIGHTCTFAICQSNKISLGLMPKDNI</sequence>
<dbReference type="EMBL" id="FOVJ01000006">
    <property type="protein sequence ID" value="SFO02907.1"/>
    <property type="molecule type" value="Genomic_DNA"/>
</dbReference>
<dbReference type="AlphaFoldDB" id="A0A1I5DUN1"/>
<gene>
    <name evidence="1" type="ORF">SAMN05216386_2409</name>
</gene>